<dbReference type="Pfam" id="PF04028">
    <property type="entry name" value="DUF374"/>
    <property type="match status" value="1"/>
</dbReference>
<dbReference type="Proteomes" id="UP001431775">
    <property type="component" value="Unassembled WGS sequence"/>
</dbReference>
<feature type="domain" description="DUF374" evidence="1">
    <location>
        <begin position="79"/>
        <end position="146"/>
    </location>
</feature>
<evidence type="ECO:0000313" key="2">
    <source>
        <dbReference type="EMBL" id="MDI2112760.1"/>
    </source>
</evidence>
<sequence length="226" mass="25704">MISDFFKKNFIQNCLVVILRAYLKFALQTTRWQFEVESEAQLLLTCQGDEPALVLFWHECLVLSPRLWWWALPQNPFLKLYVLISRNTEGRLITQIVKPWGILAVKGSSSKNGQDKGGTAAFRELLKYIKAGHLVVITPDGPRGPRHHCHEGALKLALYSKRKIVPVGAYCHSIRLNTWDKLMIPLPFGKGKIVCGKPMRVTRENYDTIATEITNALNDMTSKAQK</sequence>
<dbReference type="RefSeq" id="WP_281462391.1">
    <property type="nucleotide sequence ID" value="NZ_JASBAN010000001.1"/>
</dbReference>
<protein>
    <submittedName>
        <fullName evidence="2">Lysophospholipid acyltransferase family protein</fullName>
    </submittedName>
</protein>
<accession>A0ABT6Q7A5</accession>
<keyword evidence="2" id="KW-0808">Transferase</keyword>
<reference evidence="2" key="1">
    <citation type="submission" date="2023-05" db="EMBL/GenBank/DDBJ databases">
        <title>Whole genome sequence of Commensalibacter sp.</title>
        <authorList>
            <person name="Charoenyingcharoen P."/>
            <person name="Yukphan P."/>
        </authorList>
    </citation>
    <scope>NUCLEOTIDE SEQUENCE</scope>
    <source>
        <strain evidence="2">TBRC 10068</strain>
    </source>
</reference>
<dbReference type="GO" id="GO:0016746">
    <property type="term" value="F:acyltransferase activity"/>
    <property type="evidence" value="ECO:0007669"/>
    <property type="project" value="UniProtKB-KW"/>
</dbReference>
<comment type="caution">
    <text evidence="2">The sequence shown here is derived from an EMBL/GenBank/DDBJ whole genome shotgun (WGS) entry which is preliminary data.</text>
</comment>
<dbReference type="InterPro" id="IPR007172">
    <property type="entry name" value="DUF374"/>
</dbReference>
<organism evidence="2 3">
    <name type="scientific">Commensalibacter nepenthis</name>
    <dbReference type="NCBI Taxonomy" id="3043872"/>
    <lineage>
        <taxon>Bacteria</taxon>
        <taxon>Pseudomonadati</taxon>
        <taxon>Pseudomonadota</taxon>
        <taxon>Alphaproteobacteria</taxon>
        <taxon>Acetobacterales</taxon>
        <taxon>Acetobacteraceae</taxon>
    </lineage>
</organism>
<evidence type="ECO:0000259" key="1">
    <source>
        <dbReference type="Pfam" id="PF04028"/>
    </source>
</evidence>
<proteinExistence type="predicted"/>
<name>A0ABT6Q7A5_9PROT</name>
<evidence type="ECO:0000313" key="3">
    <source>
        <dbReference type="Proteomes" id="UP001431775"/>
    </source>
</evidence>
<keyword evidence="3" id="KW-1185">Reference proteome</keyword>
<dbReference type="CDD" id="cd07983">
    <property type="entry name" value="LPLAT_DUF374-like"/>
    <property type="match status" value="1"/>
</dbReference>
<gene>
    <name evidence="2" type="ORF">QJV33_05600</name>
</gene>
<keyword evidence="2" id="KW-0012">Acyltransferase</keyword>
<dbReference type="EMBL" id="JASBAN010000001">
    <property type="protein sequence ID" value="MDI2112760.1"/>
    <property type="molecule type" value="Genomic_DNA"/>
</dbReference>